<organism evidence="3 4">
    <name type="scientific">Saccharolobus shibatae</name>
    <dbReference type="NCBI Taxonomy" id="2286"/>
    <lineage>
        <taxon>Archaea</taxon>
        <taxon>Thermoproteota</taxon>
        <taxon>Thermoprotei</taxon>
        <taxon>Sulfolobales</taxon>
        <taxon>Sulfolobaceae</taxon>
        <taxon>Saccharolobus</taxon>
    </lineage>
</organism>
<gene>
    <name evidence="2" type="ORF">J5U21_00243</name>
    <name evidence="3" type="ORF">J5U22_00173</name>
</gene>
<dbReference type="RefSeq" id="WP_218259059.1">
    <property type="nucleotide sequence ID" value="NZ_CP077713.1"/>
</dbReference>
<protein>
    <submittedName>
        <fullName evidence="3">Uncharacterized protein</fullName>
    </submittedName>
</protein>
<dbReference type="Proteomes" id="UP000694036">
    <property type="component" value="Chromosome"/>
</dbReference>
<dbReference type="EMBL" id="CP077713">
    <property type="protein sequence ID" value="QXJ33631.1"/>
    <property type="molecule type" value="Genomic_DNA"/>
</dbReference>
<dbReference type="Proteomes" id="UP000693941">
    <property type="component" value="Chromosome"/>
</dbReference>
<name>A0A8F5GY15_9CREN</name>
<sequence length="318" mass="36519">MSKKRKSIFVKFLSDSLTFLDAALSIYDELQSGKEPLFSDVRSLEYQKIFNLARSFETLSKAYLSAYGGLIAYPALLVAVAKRGGLLAPRYEQKVINSLGILVRQSLNLKNIKENLSHDPVGKSQIPDLLRSTAKFLRQVREKEIAKLYEQIADYLKQSNKTYIQLLEIRKRIVSAIQLKEVHKQLLDIIEKCLQSESKDEICKNLPREAEKILGVYREKPYLVDQILSMLDLGIQEMFDAMLYTAYLAKAAVIADYSAGRDESDEKYLEEVRDHQKEIIEFMRKIAQINKEFVKSDELDEFMREVEDNAEQGLSGQS</sequence>
<accession>A0A8F5GY15</accession>
<keyword evidence="1" id="KW-1133">Transmembrane helix</keyword>
<evidence type="ECO:0000313" key="3">
    <source>
        <dbReference type="EMBL" id="QXJ33631.1"/>
    </source>
</evidence>
<evidence type="ECO:0000256" key="1">
    <source>
        <dbReference type="SAM" id="Phobius"/>
    </source>
</evidence>
<feature type="transmembrane region" description="Helical" evidence="1">
    <location>
        <begin position="62"/>
        <end position="81"/>
    </location>
</feature>
<evidence type="ECO:0000313" key="2">
    <source>
        <dbReference type="EMBL" id="QXJ30597.1"/>
    </source>
</evidence>
<proteinExistence type="predicted"/>
<keyword evidence="4" id="KW-1185">Reference proteome</keyword>
<dbReference type="AlphaFoldDB" id="A0A8F5GY15"/>
<keyword evidence="1" id="KW-0472">Membrane</keyword>
<reference evidence="3 4" key="1">
    <citation type="journal article" date="2021" name="Environ. Microbiol.">
        <title>New insights into the diversity and evolution of the archaeal mobilome from three complete genomes of Saccharolobus shibatae.</title>
        <authorList>
            <person name="Medvedeva S."/>
            <person name="Brandt D."/>
            <person name="Cvirkaite-Krupovic V."/>
            <person name="Liu Y."/>
            <person name="Severinov K."/>
            <person name="Ishino S."/>
            <person name="Ishino Y."/>
            <person name="Prangishvili D."/>
            <person name="Kalinowski J."/>
            <person name="Krupovic M."/>
        </authorList>
    </citation>
    <scope>NUCLEOTIDE SEQUENCE [LARGE SCALE GENOMIC DNA]</scope>
    <source>
        <strain evidence="2">BEU9</strain>
        <strain evidence="3 4">S38A</strain>
    </source>
</reference>
<keyword evidence="1" id="KW-0812">Transmembrane</keyword>
<dbReference type="EMBL" id="CP077715">
    <property type="protein sequence ID" value="QXJ30597.1"/>
    <property type="molecule type" value="Genomic_DNA"/>
</dbReference>
<dbReference type="GeneID" id="65558801"/>
<evidence type="ECO:0000313" key="4">
    <source>
        <dbReference type="Proteomes" id="UP000694036"/>
    </source>
</evidence>